<sequence length="70" mass="7609">MAMVSLDYIRGIMVASGIKYLYLKTPDKVSGLSECPSAGPYPNISGMRKLYWGKDALIVKQGAYAYNVSG</sequence>
<name>A0A0F9TGT0_9ZZZZ</name>
<gene>
    <name evidence="1" type="ORF">LCGC14_0349960</name>
</gene>
<accession>A0A0F9TGT0</accession>
<organism evidence="1">
    <name type="scientific">marine sediment metagenome</name>
    <dbReference type="NCBI Taxonomy" id="412755"/>
    <lineage>
        <taxon>unclassified sequences</taxon>
        <taxon>metagenomes</taxon>
        <taxon>ecological metagenomes</taxon>
    </lineage>
</organism>
<evidence type="ECO:0000313" key="1">
    <source>
        <dbReference type="EMBL" id="KKN78464.1"/>
    </source>
</evidence>
<comment type="caution">
    <text evidence="1">The sequence shown here is derived from an EMBL/GenBank/DDBJ whole genome shotgun (WGS) entry which is preliminary data.</text>
</comment>
<dbReference type="AlphaFoldDB" id="A0A0F9TGT0"/>
<protein>
    <submittedName>
        <fullName evidence="1">Uncharacterized protein</fullName>
    </submittedName>
</protein>
<proteinExistence type="predicted"/>
<reference evidence="1" key="1">
    <citation type="journal article" date="2015" name="Nature">
        <title>Complex archaea that bridge the gap between prokaryotes and eukaryotes.</title>
        <authorList>
            <person name="Spang A."/>
            <person name="Saw J.H."/>
            <person name="Jorgensen S.L."/>
            <person name="Zaremba-Niedzwiedzka K."/>
            <person name="Martijn J."/>
            <person name="Lind A.E."/>
            <person name="van Eijk R."/>
            <person name="Schleper C."/>
            <person name="Guy L."/>
            <person name="Ettema T.J."/>
        </authorList>
    </citation>
    <scope>NUCLEOTIDE SEQUENCE</scope>
</reference>
<dbReference type="EMBL" id="LAZR01000262">
    <property type="protein sequence ID" value="KKN78464.1"/>
    <property type="molecule type" value="Genomic_DNA"/>
</dbReference>